<keyword evidence="6" id="KW-0479">Metal-binding</keyword>
<organism evidence="11 12">
    <name type="scientific">Cyclotella cryptica</name>
    <dbReference type="NCBI Taxonomy" id="29204"/>
    <lineage>
        <taxon>Eukaryota</taxon>
        <taxon>Sar</taxon>
        <taxon>Stramenopiles</taxon>
        <taxon>Ochrophyta</taxon>
        <taxon>Bacillariophyta</taxon>
        <taxon>Coscinodiscophyceae</taxon>
        <taxon>Thalassiosirophycidae</taxon>
        <taxon>Stephanodiscales</taxon>
        <taxon>Stephanodiscaceae</taxon>
        <taxon>Cyclotella</taxon>
    </lineage>
</organism>
<evidence type="ECO:0000313" key="12">
    <source>
        <dbReference type="Proteomes" id="UP001516023"/>
    </source>
</evidence>
<dbReference type="InterPro" id="IPR035680">
    <property type="entry name" value="Clx_II_MBL"/>
</dbReference>
<evidence type="ECO:0000256" key="5">
    <source>
        <dbReference type="ARBA" id="ARBA00011917"/>
    </source>
</evidence>
<dbReference type="GO" id="GO:0004416">
    <property type="term" value="F:hydroxyacylglutathione hydrolase activity"/>
    <property type="evidence" value="ECO:0007669"/>
    <property type="project" value="UniProtKB-EC"/>
</dbReference>
<dbReference type="InterPro" id="IPR017782">
    <property type="entry name" value="Hydroxyacylglutathione_Hdrlase"/>
</dbReference>
<protein>
    <recommendedName>
        <fullName evidence="5">hydroxyacylglutathione hydrolase</fullName>
        <ecNumber evidence="5">3.1.2.6</ecNumber>
    </recommendedName>
    <alternativeName>
        <fullName evidence="9">Glyoxalase II</fullName>
    </alternativeName>
</protein>
<dbReference type="InterPro" id="IPR001279">
    <property type="entry name" value="Metallo-B-lactamas"/>
</dbReference>
<comment type="caution">
    <text evidence="11">The sequence shown here is derived from an EMBL/GenBank/DDBJ whole genome shotgun (WGS) entry which is preliminary data.</text>
</comment>
<comment type="pathway">
    <text evidence="3">Secondary metabolite metabolism; methylglyoxal degradation; (R)-lactate from methylglyoxal: step 2/2.</text>
</comment>
<dbReference type="HAMAP" id="MF_01374">
    <property type="entry name" value="Glyoxalase_2"/>
    <property type="match status" value="1"/>
</dbReference>
<dbReference type="AlphaFoldDB" id="A0ABD3NXK4"/>
<reference evidence="11 12" key="1">
    <citation type="journal article" date="2020" name="G3 (Bethesda)">
        <title>Improved Reference Genome for Cyclotella cryptica CCMP332, a Model for Cell Wall Morphogenesis, Salinity Adaptation, and Lipid Production in Diatoms (Bacillariophyta).</title>
        <authorList>
            <person name="Roberts W.R."/>
            <person name="Downey K.M."/>
            <person name="Ruck E.C."/>
            <person name="Traller J.C."/>
            <person name="Alverson A.J."/>
        </authorList>
    </citation>
    <scope>NUCLEOTIDE SEQUENCE [LARGE SCALE GENOMIC DNA]</scope>
    <source>
        <strain evidence="11 12">CCMP332</strain>
    </source>
</reference>
<name>A0ABD3NXK4_9STRA</name>
<comment type="similarity">
    <text evidence="4">Belongs to the metallo-beta-lactamase superfamily. Glyoxalase II family.</text>
</comment>
<keyword evidence="8" id="KW-0862">Zinc</keyword>
<keyword evidence="7" id="KW-0378">Hydrolase</keyword>
<evidence type="ECO:0000313" key="11">
    <source>
        <dbReference type="EMBL" id="KAL3780176.1"/>
    </source>
</evidence>
<dbReference type="PANTHER" id="PTHR11935:SF94">
    <property type="entry name" value="TENZING NORGAY, ISOFORM C"/>
    <property type="match status" value="1"/>
</dbReference>
<evidence type="ECO:0000256" key="3">
    <source>
        <dbReference type="ARBA" id="ARBA00004963"/>
    </source>
</evidence>
<evidence type="ECO:0000256" key="2">
    <source>
        <dbReference type="ARBA" id="ARBA00001947"/>
    </source>
</evidence>
<dbReference type="SMART" id="SM00849">
    <property type="entry name" value="Lactamase_B"/>
    <property type="match status" value="1"/>
</dbReference>
<dbReference type="Pfam" id="PF00753">
    <property type="entry name" value="Lactamase_B"/>
    <property type="match status" value="1"/>
</dbReference>
<dbReference type="NCBIfam" id="TIGR03413">
    <property type="entry name" value="GSH_gloB"/>
    <property type="match status" value="1"/>
</dbReference>
<dbReference type="PANTHER" id="PTHR11935">
    <property type="entry name" value="BETA LACTAMASE DOMAIN"/>
    <property type="match status" value="1"/>
</dbReference>
<dbReference type="SUPFAM" id="SSF56281">
    <property type="entry name" value="Metallo-hydrolase/oxidoreductase"/>
    <property type="match status" value="1"/>
</dbReference>
<sequence>MSNCTVIPVPALSDNYMYLIIDNASKEAAAVDPVDPPAIQKAATDNQATITTILTTHNHWDHSGGNVKLVESVPTIDRVYGGIGDGVPGCTHEVGDGDSFFIGRKTQVKVLFTPCHTNGHVCYYVDDSHVFTGDTMFVSGCGNFNNGSPKQMTEAFDKLLGLPDDTFVWVGHEYTAKNCEFACFCEPNNEELRKRLSWAKEQGSLHSGGKGTVPSTIGTEKACNPFARIDHLSVMEFCGQCNDRTERMRLVRKGKDDWGKGVFSRTR</sequence>
<dbReference type="Proteomes" id="UP001516023">
    <property type="component" value="Unassembled WGS sequence"/>
</dbReference>
<dbReference type="CDD" id="cd07723">
    <property type="entry name" value="hydroxyacylglutathione_hydrolase_MBL-fold"/>
    <property type="match status" value="1"/>
</dbReference>
<dbReference type="Pfam" id="PF16123">
    <property type="entry name" value="HAGH_C"/>
    <property type="match status" value="1"/>
</dbReference>
<evidence type="ECO:0000256" key="8">
    <source>
        <dbReference type="ARBA" id="ARBA00022833"/>
    </source>
</evidence>
<evidence type="ECO:0000256" key="6">
    <source>
        <dbReference type="ARBA" id="ARBA00022723"/>
    </source>
</evidence>
<dbReference type="InterPro" id="IPR036866">
    <property type="entry name" value="RibonucZ/Hydroxyglut_hydro"/>
</dbReference>
<feature type="domain" description="Metallo-beta-lactamase" evidence="10">
    <location>
        <begin position="14"/>
        <end position="172"/>
    </location>
</feature>
<evidence type="ECO:0000259" key="10">
    <source>
        <dbReference type="SMART" id="SM00849"/>
    </source>
</evidence>
<dbReference type="GO" id="GO:0046872">
    <property type="term" value="F:metal ion binding"/>
    <property type="evidence" value="ECO:0007669"/>
    <property type="project" value="UniProtKB-KW"/>
</dbReference>
<keyword evidence="12" id="KW-1185">Reference proteome</keyword>
<evidence type="ECO:0000256" key="7">
    <source>
        <dbReference type="ARBA" id="ARBA00022801"/>
    </source>
</evidence>
<gene>
    <name evidence="11" type="ORF">HJC23_013984</name>
</gene>
<proteinExistence type="inferred from homology"/>
<evidence type="ECO:0000256" key="9">
    <source>
        <dbReference type="ARBA" id="ARBA00031044"/>
    </source>
</evidence>
<comment type="catalytic activity">
    <reaction evidence="1">
        <text>an S-(2-hydroxyacyl)glutathione + H2O = a 2-hydroxy carboxylate + glutathione + H(+)</text>
        <dbReference type="Rhea" id="RHEA:21864"/>
        <dbReference type="ChEBI" id="CHEBI:15377"/>
        <dbReference type="ChEBI" id="CHEBI:15378"/>
        <dbReference type="ChEBI" id="CHEBI:57925"/>
        <dbReference type="ChEBI" id="CHEBI:58896"/>
        <dbReference type="ChEBI" id="CHEBI:71261"/>
        <dbReference type="EC" id="3.1.2.6"/>
    </reaction>
</comment>
<evidence type="ECO:0000256" key="4">
    <source>
        <dbReference type="ARBA" id="ARBA00006759"/>
    </source>
</evidence>
<dbReference type="EC" id="3.1.2.6" evidence="5"/>
<dbReference type="InterPro" id="IPR032282">
    <property type="entry name" value="HAGH_C"/>
</dbReference>
<dbReference type="EMBL" id="JABMIG020000359">
    <property type="protein sequence ID" value="KAL3780176.1"/>
    <property type="molecule type" value="Genomic_DNA"/>
</dbReference>
<comment type="cofactor">
    <cofactor evidence="2">
        <name>Zn(2+)</name>
        <dbReference type="ChEBI" id="CHEBI:29105"/>
    </cofactor>
</comment>
<accession>A0ABD3NXK4</accession>
<evidence type="ECO:0000256" key="1">
    <source>
        <dbReference type="ARBA" id="ARBA00001623"/>
    </source>
</evidence>
<dbReference type="Gene3D" id="3.60.15.10">
    <property type="entry name" value="Ribonuclease Z/Hydroxyacylglutathione hydrolase-like"/>
    <property type="match status" value="1"/>
</dbReference>